<accession>A0A2G8JCG9</accession>
<protein>
    <submittedName>
        <fullName evidence="1">Uncharacterized protein</fullName>
    </submittedName>
</protein>
<sequence length="232" mass="25025">MWASSVDLKGAFPHSRRVYFTKIPSVFIQEGGTIISCRYPFGLSTSPRGFTRVAQCGGRRLMSKRSDPLCLPLRLARHGEIAPGGSFQSRSHNGAPRTTRLGYQQGEITAHPDPFHSVPGCGSRLSHRLNETVLRAGHQHPTNSLPPANRILPGQALDESPRLLCKPCGRVTILPPQNATPSILPTRALRSGAGHTLHASPPLFSRAGGVFRQPDDFRGMGTGLATGPCERA</sequence>
<comment type="caution">
    <text evidence="1">The sequence shown here is derived from an EMBL/GenBank/DDBJ whole genome shotgun (WGS) entry which is preliminary data.</text>
</comment>
<evidence type="ECO:0000313" key="2">
    <source>
        <dbReference type="Proteomes" id="UP000230750"/>
    </source>
</evidence>
<reference evidence="1 2" key="1">
    <citation type="journal article" date="2017" name="PLoS Biol.">
        <title>The sea cucumber genome provides insights into morphological evolution and visceral regeneration.</title>
        <authorList>
            <person name="Zhang X."/>
            <person name="Sun L."/>
            <person name="Yuan J."/>
            <person name="Sun Y."/>
            <person name="Gao Y."/>
            <person name="Zhang L."/>
            <person name="Li S."/>
            <person name="Dai H."/>
            <person name="Hamel J.F."/>
            <person name="Liu C."/>
            <person name="Yu Y."/>
            <person name="Liu S."/>
            <person name="Lin W."/>
            <person name="Guo K."/>
            <person name="Jin S."/>
            <person name="Xu P."/>
            <person name="Storey K.B."/>
            <person name="Huan P."/>
            <person name="Zhang T."/>
            <person name="Zhou Y."/>
            <person name="Zhang J."/>
            <person name="Lin C."/>
            <person name="Li X."/>
            <person name="Xing L."/>
            <person name="Huo D."/>
            <person name="Sun M."/>
            <person name="Wang L."/>
            <person name="Mercier A."/>
            <person name="Li F."/>
            <person name="Yang H."/>
            <person name="Xiang J."/>
        </authorList>
    </citation>
    <scope>NUCLEOTIDE SEQUENCE [LARGE SCALE GENOMIC DNA]</scope>
    <source>
        <strain evidence="1">Shaxun</strain>
        <tissue evidence="1">Muscle</tissue>
    </source>
</reference>
<keyword evidence="2" id="KW-1185">Reference proteome</keyword>
<evidence type="ECO:0000313" key="1">
    <source>
        <dbReference type="EMBL" id="PIK33436.1"/>
    </source>
</evidence>
<dbReference type="AlphaFoldDB" id="A0A2G8JCG9"/>
<gene>
    <name evidence="1" type="ORF">BSL78_29748</name>
</gene>
<dbReference type="OrthoDB" id="534186at2759"/>
<organism evidence="1 2">
    <name type="scientific">Stichopus japonicus</name>
    <name type="common">Sea cucumber</name>
    <dbReference type="NCBI Taxonomy" id="307972"/>
    <lineage>
        <taxon>Eukaryota</taxon>
        <taxon>Metazoa</taxon>
        <taxon>Echinodermata</taxon>
        <taxon>Eleutherozoa</taxon>
        <taxon>Echinozoa</taxon>
        <taxon>Holothuroidea</taxon>
        <taxon>Aspidochirotacea</taxon>
        <taxon>Aspidochirotida</taxon>
        <taxon>Stichopodidae</taxon>
        <taxon>Apostichopus</taxon>
    </lineage>
</organism>
<dbReference type="EMBL" id="MRZV01002562">
    <property type="protein sequence ID" value="PIK33436.1"/>
    <property type="molecule type" value="Genomic_DNA"/>
</dbReference>
<dbReference type="Proteomes" id="UP000230750">
    <property type="component" value="Unassembled WGS sequence"/>
</dbReference>
<proteinExistence type="predicted"/>
<name>A0A2G8JCG9_STIJA</name>